<dbReference type="EMBL" id="JBFCZG010000003">
    <property type="protein sequence ID" value="KAL3424815.1"/>
    <property type="molecule type" value="Genomic_DNA"/>
</dbReference>
<accession>A0ABR4PNB7</accession>
<keyword evidence="3" id="KW-1185">Reference proteome</keyword>
<dbReference type="PROSITE" id="PS50010">
    <property type="entry name" value="DH_2"/>
    <property type="match status" value="1"/>
</dbReference>
<protein>
    <submittedName>
        <fullName evidence="2">RSP</fullName>
    </submittedName>
</protein>
<dbReference type="InterPro" id="IPR035899">
    <property type="entry name" value="DBL_dom_sf"/>
</dbReference>
<dbReference type="PANTHER" id="PTHR45818:SF3">
    <property type="entry name" value="PROTEIN VAV"/>
    <property type="match status" value="1"/>
</dbReference>
<dbReference type="Proteomes" id="UP001629113">
    <property type="component" value="Unassembled WGS sequence"/>
</dbReference>
<sequence length="563" mass="62602">MMIRDVASAHRTLPQWDSYQRGLEALGASLASINNQISSSKKALTVGDLLVKPIQRVCKYPLLFAELLKQTPVFDCPESHAEIESVLVRLREATAEINRATEDPRMKGIMEKSWLLQDRLVFPSQPAFVSMNNVRALGHVHLCGVLHGSWQTKDGVDGQYLICLLYRDFLLLASSVKSEQAYAIQACIGTNQIRLEEIDNGRGIQCHTAPYSWKLVFEFDHQLFELTMSACSPKEELEWRSRLSDGASKATLDSGEQSLFTSLTLGIKPLGTVFGKPGTVARRISIHRATTVGPTSGLCQVIIKNTNAFKDVPQNMSSVSINRSQSLLTTKRVPVLSPSRAERIRLENLISDVWTRDILPFPGMSGRARSEHPVRASASSIMRKLSVASIASNFTKRSGSLASVHHTTDDLPGLDSSTNVSDATVVEEPPRNSTIYPESDGRRARSETWAEEEKSHCTERWPTHDYYDSRDQPVGTMKRLATLRIHKGWAHDGRRIITPPLRTSSANSITYHKPSTAPLVADVIMGEKENDSRVHPMQLPGKKSRGFSRARGFGADGIWSFFR</sequence>
<dbReference type="Gene3D" id="1.20.900.10">
    <property type="entry name" value="Dbl homology (DH) domain"/>
    <property type="match status" value="1"/>
</dbReference>
<dbReference type="Pfam" id="PF00621">
    <property type="entry name" value="RhoGEF"/>
    <property type="match status" value="1"/>
</dbReference>
<comment type="caution">
    <text evidence="2">The sequence shown here is derived from an EMBL/GenBank/DDBJ whole genome shotgun (WGS) entry which is preliminary data.</text>
</comment>
<evidence type="ECO:0000259" key="1">
    <source>
        <dbReference type="PROSITE" id="PS50010"/>
    </source>
</evidence>
<name>A0ABR4PNB7_9HELO</name>
<dbReference type="SUPFAM" id="SSF48065">
    <property type="entry name" value="DBL homology domain (DH-domain)"/>
    <property type="match status" value="1"/>
</dbReference>
<proteinExistence type="predicted"/>
<evidence type="ECO:0000313" key="3">
    <source>
        <dbReference type="Proteomes" id="UP001629113"/>
    </source>
</evidence>
<organism evidence="2 3">
    <name type="scientific">Phlyctema vagabunda</name>
    <dbReference type="NCBI Taxonomy" id="108571"/>
    <lineage>
        <taxon>Eukaryota</taxon>
        <taxon>Fungi</taxon>
        <taxon>Dikarya</taxon>
        <taxon>Ascomycota</taxon>
        <taxon>Pezizomycotina</taxon>
        <taxon>Leotiomycetes</taxon>
        <taxon>Helotiales</taxon>
        <taxon>Dermateaceae</taxon>
        <taxon>Phlyctema</taxon>
    </lineage>
</organism>
<reference evidence="2 3" key="1">
    <citation type="submission" date="2024-06" db="EMBL/GenBank/DDBJ databases">
        <title>Complete genome of Phlyctema vagabunda strain 19-DSS-EL-015.</title>
        <authorList>
            <person name="Fiorenzani C."/>
        </authorList>
    </citation>
    <scope>NUCLEOTIDE SEQUENCE [LARGE SCALE GENOMIC DNA]</scope>
    <source>
        <strain evidence="2 3">19-DSS-EL-015</strain>
    </source>
</reference>
<feature type="domain" description="DH" evidence="1">
    <location>
        <begin position="44"/>
        <end position="100"/>
    </location>
</feature>
<dbReference type="PANTHER" id="PTHR45818">
    <property type="entry name" value="PROTEIN VAV"/>
    <property type="match status" value="1"/>
</dbReference>
<dbReference type="InterPro" id="IPR000219">
    <property type="entry name" value="DH_dom"/>
</dbReference>
<gene>
    <name evidence="2" type="ORF">PVAG01_04096</name>
</gene>
<evidence type="ECO:0000313" key="2">
    <source>
        <dbReference type="EMBL" id="KAL3424815.1"/>
    </source>
</evidence>